<name>A0A9P6EIH5_9AGAR</name>
<protein>
    <submittedName>
        <fullName evidence="3">Amidohydrolase family-domain-containing protein</fullName>
    </submittedName>
</protein>
<dbReference type="SUPFAM" id="SSF51556">
    <property type="entry name" value="Metallo-dependent hydrolases"/>
    <property type="match status" value="1"/>
</dbReference>
<evidence type="ECO:0000313" key="4">
    <source>
        <dbReference type="Proteomes" id="UP000807306"/>
    </source>
</evidence>
<dbReference type="GO" id="GO:0016810">
    <property type="term" value="F:hydrolase activity, acting on carbon-nitrogen (but not peptide) bonds"/>
    <property type="evidence" value="ECO:0007669"/>
    <property type="project" value="InterPro"/>
</dbReference>
<sequence length="615" mass="67210">MPDPDPAMLQDKRDTSVPLTRSSSSGISLNPSLRWLGLGLLPLAFFLADKKTSSQSSLDNYILCTENSVGIYTVDNLNTRTQCILVDGAYIRGSGTLGNLSSQGLASGREVRYLEPGVIVIPGISDSHGHILEYGGTQQLLLQGAKTIQDAVTLVREFILANPDIRDDPSKPVTGGGWDHTIWPGGIWPTAADLEADEIVRGRHVVLQSKDCHALWVSGKALEMSMPFPEEVDGGIIARNSAGQPTGTLLDNAQELLKQPELTESDLMRRFKVAVRDAHRFGLTSIHDAGLNPISLAFFKRQAKLGPLPIRIYGMSFFDETEPYWGNTSRPTVDIEYGRLSSRSVKIFADGALRTGGAALHAPYHDKPSTSGFMRIDPAVLTDFIPKFLRDGWQVNVHAIGDKANKIVIDAFEMSLKGANVTALRPRLEHAQMMTQEDMTRLGRLGVIASIQPAHAISDMWYAETRLGPERIKELYAFRSIIDSGAKIAMGSDFPVEDMNPLAGFYAAITRKSPSGESPHGSAGWFPEQRLTREEALRGISSFISVVHRLRSLQGMTIDPAFASFTENNLGSLEVGKRADFTILSQDIMEVPAEDILKTTVLATIIDGKPVYGKI</sequence>
<dbReference type="OrthoDB" id="3501663at2759"/>
<accession>A0A9P6EIH5</accession>
<organism evidence="3 4">
    <name type="scientific">Crepidotus variabilis</name>
    <dbReference type="NCBI Taxonomy" id="179855"/>
    <lineage>
        <taxon>Eukaryota</taxon>
        <taxon>Fungi</taxon>
        <taxon>Dikarya</taxon>
        <taxon>Basidiomycota</taxon>
        <taxon>Agaricomycotina</taxon>
        <taxon>Agaricomycetes</taxon>
        <taxon>Agaricomycetidae</taxon>
        <taxon>Agaricales</taxon>
        <taxon>Agaricineae</taxon>
        <taxon>Crepidotaceae</taxon>
        <taxon>Crepidotus</taxon>
    </lineage>
</organism>
<proteinExistence type="predicted"/>
<dbReference type="Pfam" id="PF07969">
    <property type="entry name" value="Amidohydro_3"/>
    <property type="match status" value="1"/>
</dbReference>
<dbReference type="EMBL" id="MU157847">
    <property type="protein sequence ID" value="KAF9529284.1"/>
    <property type="molecule type" value="Genomic_DNA"/>
</dbReference>
<feature type="domain" description="Amidohydrolase 3" evidence="2">
    <location>
        <begin position="117"/>
        <end position="612"/>
    </location>
</feature>
<dbReference type="InterPro" id="IPR011059">
    <property type="entry name" value="Metal-dep_hydrolase_composite"/>
</dbReference>
<evidence type="ECO:0000259" key="2">
    <source>
        <dbReference type="Pfam" id="PF07969"/>
    </source>
</evidence>
<dbReference type="Proteomes" id="UP000807306">
    <property type="component" value="Unassembled WGS sequence"/>
</dbReference>
<dbReference type="Gene3D" id="2.30.40.10">
    <property type="entry name" value="Urease, subunit C, domain 1"/>
    <property type="match status" value="2"/>
</dbReference>
<comment type="caution">
    <text evidence="3">The sequence shown here is derived from an EMBL/GenBank/DDBJ whole genome shotgun (WGS) entry which is preliminary data.</text>
</comment>
<feature type="region of interest" description="Disordered" evidence="1">
    <location>
        <begin position="1"/>
        <end position="26"/>
    </location>
</feature>
<dbReference type="InterPro" id="IPR032466">
    <property type="entry name" value="Metal_Hydrolase"/>
</dbReference>
<gene>
    <name evidence="3" type="ORF">CPB83DRAFT_812644</name>
</gene>
<evidence type="ECO:0000256" key="1">
    <source>
        <dbReference type="SAM" id="MobiDB-lite"/>
    </source>
</evidence>
<dbReference type="AlphaFoldDB" id="A0A9P6EIH5"/>
<evidence type="ECO:0000313" key="3">
    <source>
        <dbReference type="EMBL" id="KAF9529284.1"/>
    </source>
</evidence>
<dbReference type="PANTHER" id="PTHR22642:SF2">
    <property type="entry name" value="PROTEIN LONG AFTER FAR-RED 3"/>
    <property type="match status" value="1"/>
</dbReference>
<dbReference type="PANTHER" id="PTHR22642">
    <property type="entry name" value="IMIDAZOLONEPROPIONASE"/>
    <property type="match status" value="1"/>
</dbReference>
<keyword evidence="4" id="KW-1185">Reference proteome</keyword>
<dbReference type="Gene3D" id="3.10.310.70">
    <property type="match status" value="1"/>
</dbReference>
<dbReference type="CDD" id="cd01300">
    <property type="entry name" value="YtcJ_like"/>
    <property type="match status" value="1"/>
</dbReference>
<dbReference type="Gene3D" id="3.20.20.140">
    <property type="entry name" value="Metal-dependent hydrolases"/>
    <property type="match status" value="1"/>
</dbReference>
<dbReference type="SUPFAM" id="SSF51338">
    <property type="entry name" value="Composite domain of metallo-dependent hydrolases"/>
    <property type="match status" value="1"/>
</dbReference>
<dbReference type="InterPro" id="IPR013108">
    <property type="entry name" value="Amidohydro_3"/>
</dbReference>
<dbReference type="InterPro" id="IPR033932">
    <property type="entry name" value="YtcJ-like"/>
</dbReference>
<reference evidence="3" key="1">
    <citation type="submission" date="2020-11" db="EMBL/GenBank/DDBJ databases">
        <authorList>
            <consortium name="DOE Joint Genome Institute"/>
            <person name="Ahrendt S."/>
            <person name="Riley R."/>
            <person name="Andreopoulos W."/>
            <person name="Labutti K."/>
            <person name="Pangilinan J."/>
            <person name="Ruiz-Duenas F.J."/>
            <person name="Barrasa J.M."/>
            <person name="Sanchez-Garcia M."/>
            <person name="Camarero S."/>
            <person name="Miyauchi S."/>
            <person name="Serrano A."/>
            <person name="Linde D."/>
            <person name="Babiker R."/>
            <person name="Drula E."/>
            <person name="Ayuso-Fernandez I."/>
            <person name="Pacheco R."/>
            <person name="Padilla G."/>
            <person name="Ferreira P."/>
            <person name="Barriuso J."/>
            <person name="Kellner H."/>
            <person name="Castanera R."/>
            <person name="Alfaro M."/>
            <person name="Ramirez L."/>
            <person name="Pisabarro A.G."/>
            <person name="Kuo A."/>
            <person name="Tritt A."/>
            <person name="Lipzen A."/>
            <person name="He G."/>
            <person name="Yan M."/>
            <person name="Ng V."/>
            <person name="Cullen D."/>
            <person name="Martin F."/>
            <person name="Rosso M.-N."/>
            <person name="Henrissat B."/>
            <person name="Hibbett D."/>
            <person name="Martinez A.T."/>
            <person name="Grigoriev I.V."/>
        </authorList>
    </citation>
    <scope>NUCLEOTIDE SEQUENCE</scope>
    <source>
        <strain evidence="3">CBS 506.95</strain>
    </source>
</reference>